<protein>
    <recommendedName>
        <fullName evidence="3">Haloacid dehalogenase-like hydrolase domain-containing protein</fullName>
    </recommendedName>
</protein>
<reference evidence="2" key="1">
    <citation type="journal article" date="2011" name="Genome Res.">
        <title>Phylogeny-wide analysis of social amoeba genomes highlights ancient origins for complex intercellular communication.</title>
        <authorList>
            <person name="Heidel A.J."/>
            <person name="Lawal H.M."/>
            <person name="Felder M."/>
            <person name="Schilde C."/>
            <person name="Helps N.R."/>
            <person name="Tunggal B."/>
            <person name="Rivero F."/>
            <person name="John U."/>
            <person name="Schleicher M."/>
            <person name="Eichinger L."/>
            <person name="Platzer M."/>
            <person name="Noegel A.A."/>
            <person name="Schaap P."/>
            <person name="Gloeckner G."/>
        </authorList>
    </citation>
    <scope>NUCLEOTIDE SEQUENCE [LARGE SCALE GENOMIC DNA]</scope>
    <source>
        <strain evidence="2">SH3</strain>
    </source>
</reference>
<dbReference type="InterPro" id="IPR051828">
    <property type="entry name" value="HAD-like_hydrolase_domain"/>
</dbReference>
<dbReference type="Gene3D" id="1.10.150.720">
    <property type="entry name" value="Haloacid dehalogenase-like hydrolase"/>
    <property type="match status" value="1"/>
</dbReference>
<dbReference type="PANTHER" id="PTHR46191">
    <property type="match status" value="1"/>
</dbReference>
<dbReference type="GeneID" id="14872538"/>
<evidence type="ECO:0000313" key="2">
    <source>
        <dbReference type="Proteomes" id="UP000007797"/>
    </source>
</evidence>
<dbReference type="OMA" id="ANEHEFW"/>
<gene>
    <name evidence="1" type="ORF">DFA_07257</name>
</gene>
<dbReference type="Proteomes" id="UP000007797">
    <property type="component" value="Unassembled WGS sequence"/>
</dbReference>
<evidence type="ECO:0000313" key="1">
    <source>
        <dbReference type="EMBL" id="EGG20137.1"/>
    </source>
</evidence>
<organism evidence="1 2">
    <name type="scientific">Cavenderia fasciculata</name>
    <name type="common">Slime mold</name>
    <name type="synonym">Dictyostelium fasciculatum</name>
    <dbReference type="NCBI Taxonomy" id="261658"/>
    <lineage>
        <taxon>Eukaryota</taxon>
        <taxon>Amoebozoa</taxon>
        <taxon>Evosea</taxon>
        <taxon>Eumycetozoa</taxon>
        <taxon>Dictyostelia</taxon>
        <taxon>Acytosteliales</taxon>
        <taxon>Cavenderiaceae</taxon>
        <taxon>Cavenderia</taxon>
    </lineage>
</organism>
<dbReference type="PANTHER" id="PTHR46191:SF2">
    <property type="entry name" value="HALOACID DEHALOGENASE-LIKE HYDROLASE DOMAIN-CONTAINING PROTEIN 3"/>
    <property type="match status" value="1"/>
</dbReference>
<dbReference type="AlphaFoldDB" id="F4PVX3"/>
<dbReference type="STRING" id="1054147.F4PVX3"/>
<name>F4PVX3_CACFS</name>
<dbReference type="EMBL" id="GL883013">
    <property type="protein sequence ID" value="EGG20137.1"/>
    <property type="molecule type" value="Genomic_DNA"/>
</dbReference>
<dbReference type="KEGG" id="dfa:DFA_07257"/>
<dbReference type="Gene3D" id="3.40.50.1000">
    <property type="entry name" value="HAD superfamily/HAD-like"/>
    <property type="match status" value="1"/>
</dbReference>
<dbReference type="GO" id="GO:0005634">
    <property type="term" value="C:nucleus"/>
    <property type="evidence" value="ECO:0007669"/>
    <property type="project" value="TreeGrafter"/>
</dbReference>
<proteinExistence type="predicted"/>
<dbReference type="OrthoDB" id="444127at2759"/>
<dbReference type="SUPFAM" id="SSF56784">
    <property type="entry name" value="HAD-like"/>
    <property type="match status" value="1"/>
</dbReference>
<sequence>MWKVISLDATGTLFKVRGTTGFHYNKVLNNYGLYLKDDIVSKNFLKVFSDLSKEQPCFGHSKEQKDISFSMSRIKTDNSNVVGTTSHHTVGGEKWWFDLIKLVLLKSIDPNDEKASRLVKNLPDQAYMELYKRFEGKSGGVPSMVSGHHDCWEVYPEVVETLEELQKRKKYLSVISNFDERIFSILQDLDLIKYFCIKNQRSKLFNNNQNNHQNNNNEYYINKSNNLINSSESSNCNNNNSIPPNYLITTSLNSGYQKPHWNIFEHGFNQINKEIDPSLTKEEIVYVGDSDQKDYQGATNYGFSALLLDRYGKHPQHPNRISTLKEILPLLKD</sequence>
<evidence type="ECO:0008006" key="3">
    <source>
        <dbReference type="Google" id="ProtNLM"/>
    </source>
</evidence>
<dbReference type="InterPro" id="IPR036412">
    <property type="entry name" value="HAD-like_sf"/>
</dbReference>
<keyword evidence="2" id="KW-1185">Reference proteome</keyword>
<accession>F4PVX3</accession>
<dbReference type="InterPro" id="IPR044924">
    <property type="entry name" value="HAD-SF_hydro_IA_REG-2-like_cap"/>
</dbReference>
<dbReference type="InterPro" id="IPR023214">
    <property type="entry name" value="HAD_sf"/>
</dbReference>
<dbReference type="RefSeq" id="XP_004367120.1">
    <property type="nucleotide sequence ID" value="XM_004367063.1"/>
</dbReference>